<organism evidence="2 3">
    <name type="scientific">Microbacterium elymi</name>
    <dbReference type="NCBI Taxonomy" id="2909587"/>
    <lineage>
        <taxon>Bacteria</taxon>
        <taxon>Bacillati</taxon>
        <taxon>Actinomycetota</taxon>
        <taxon>Actinomycetes</taxon>
        <taxon>Micrococcales</taxon>
        <taxon>Microbacteriaceae</taxon>
        <taxon>Microbacterium</taxon>
    </lineage>
</organism>
<gene>
    <name evidence="2" type="ORF">L2X98_26380</name>
</gene>
<proteinExistence type="predicted"/>
<evidence type="ECO:0000313" key="2">
    <source>
        <dbReference type="EMBL" id="UUT36444.1"/>
    </source>
</evidence>
<protein>
    <submittedName>
        <fullName evidence="2">Uncharacterized protein</fullName>
    </submittedName>
</protein>
<evidence type="ECO:0000313" key="3">
    <source>
        <dbReference type="Proteomes" id="UP001054811"/>
    </source>
</evidence>
<accession>A0ABY5NMX2</accession>
<dbReference type="Pfam" id="PF23807">
    <property type="entry name" value="RHH_10"/>
    <property type="match status" value="1"/>
</dbReference>
<dbReference type="InterPro" id="IPR056972">
    <property type="entry name" value="RHH_dom-containing"/>
</dbReference>
<feature type="compositionally biased region" description="Basic and acidic residues" evidence="1">
    <location>
        <begin position="58"/>
        <end position="78"/>
    </location>
</feature>
<dbReference type="RefSeq" id="WP_259613102.1">
    <property type="nucleotide sequence ID" value="NZ_CP091139.2"/>
</dbReference>
<name>A0ABY5NMX2_9MICO</name>
<evidence type="ECO:0000256" key="1">
    <source>
        <dbReference type="SAM" id="MobiDB-lite"/>
    </source>
</evidence>
<dbReference type="Proteomes" id="UP001054811">
    <property type="component" value="Chromosome"/>
</dbReference>
<reference evidence="2" key="1">
    <citation type="submission" date="2022-01" db="EMBL/GenBank/DDBJ databases">
        <title>Microbacterium eymi and Microbacterium rhizovicinus sp. nov., isolated from the rhizospheric soil of Elymus tsukushiensis, a plant native to the Dokdo Islands, Republic of Korea.</title>
        <authorList>
            <person name="Hwang Y.J."/>
        </authorList>
    </citation>
    <scope>NUCLEOTIDE SEQUENCE</scope>
    <source>
        <strain evidence="2">KUDC0405</strain>
    </source>
</reference>
<keyword evidence="3" id="KW-1185">Reference proteome</keyword>
<feature type="region of interest" description="Disordered" evidence="1">
    <location>
        <begin position="47"/>
        <end position="78"/>
    </location>
</feature>
<sequence length="78" mass="8565">MTTTIKVSDELRDRLKAQASQAGLTLGAHLAELADLADRRDRLAAAKQAMASSPAGVDEYREETRRWEAAELTDAQHD</sequence>
<dbReference type="EMBL" id="CP091139">
    <property type="protein sequence ID" value="UUT36444.1"/>
    <property type="molecule type" value="Genomic_DNA"/>
</dbReference>